<dbReference type="SUPFAM" id="SSF51161">
    <property type="entry name" value="Trimeric LpxA-like enzymes"/>
    <property type="match status" value="1"/>
</dbReference>
<keyword evidence="3" id="KW-1185">Reference proteome</keyword>
<accession>A0A852ZBU2</accession>
<dbReference type="InterPro" id="IPR051159">
    <property type="entry name" value="Hexapeptide_acetyltransf"/>
</dbReference>
<dbReference type="PANTHER" id="PTHR23416:SF78">
    <property type="entry name" value="LIPOPOLYSACCHARIDE BIOSYNTHESIS O-ACETYL TRANSFERASE WBBJ-RELATED"/>
    <property type="match status" value="1"/>
</dbReference>
<organism evidence="2 3">
    <name type="scientific">Actinopolymorpha rutila</name>
    <dbReference type="NCBI Taxonomy" id="446787"/>
    <lineage>
        <taxon>Bacteria</taxon>
        <taxon>Bacillati</taxon>
        <taxon>Actinomycetota</taxon>
        <taxon>Actinomycetes</taxon>
        <taxon>Propionibacteriales</taxon>
        <taxon>Actinopolymorphaceae</taxon>
        <taxon>Actinopolymorpha</taxon>
    </lineage>
</organism>
<name>A0A852ZBU2_9ACTN</name>
<dbReference type="InterPro" id="IPR011004">
    <property type="entry name" value="Trimer_LpxA-like_sf"/>
</dbReference>
<dbReference type="Proteomes" id="UP000579605">
    <property type="component" value="Unassembled WGS sequence"/>
</dbReference>
<protein>
    <submittedName>
        <fullName evidence="2">Acetyltransferase-like isoleucine patch superfamily enzyme</fullName>
    </submittedName>
</protein>
<comment type="caution">
    <text evidence="2">The sequence shown here is derived from an EMBL/GenBank/DDBJ whole genome shotgun (WGS) entry which is preliminary data.</text>
</comment>
<evidence type="ECO:0000313" key="2">
    <source>
        <dbReference type="EMBL" id="NYH89258.1"/>
    </source>
</evidence>
<reference evidence="2 3" key="1">
    <citation type="submission" date="2020-07" db="EMBL/GenBank/DDBJ databases">
        <title>Sequencing the genomes of 1000 actinobacteria strains.</title>
        <authorList>
            <person name="Klenk H.-P."/>
        </authorList>
    </citation>
    <scope>NUCLEOTIDE SEQUENCE [LARGE SCALE GENOMIC DNA]</scope>
    <source>
        <strain evidence="2 3">DSM 18448</strain>
    </source>
</reference>
<sequence>MVRRSRDPRQARFLTLASLRWVVRHQAWTPYHLLRYWRFWLFRLRNPHVVTEGFVFLGRRVEVRARRGYGRVVLGRWVHLGDGTRLHAHEGTLRIGDKCVLGRDVTVNCYLDVEIGRSCLFADWVYVCDFDHVTTDLAVPIKDQGLVKSPVRIGPDCWLGTKVTVVRGTTVGTGAVLAAHAVVRGEVPDFGVAAGVPARVVKNRRDAYAADAGRRAYLEGLARGAEEAAGKARGSAARNDADGGAEDGAAREARPGQPARGSS</sequence>
<dbReference type="InterPro" id="IPR001451">
    <property type="entry name" value="Hexapep"/>
</dbReference>
<dbReference type="PANTHER" id="PTHR23416">
    <property type="entry name" value="SIALIC ACID SYNTHASE-RELATED"/>
    <property type="match status" value="1"/>
</dbReference>
<dbReference type="EMBL" id="JACBZH010000001">
    <property type="protein sequence ID" value="NYH89258.1"/>
    <property type="molecule type" value="Genomic_DNA"/>
</dbReference>
<gene>
    <name evidence="2" type="ORF">F4554_001896</name>
</gene>
<dbReference type="AlphaFoldDB" id="A0A852ZBU2"/>
<dbReference type="CDD" id="cd04647">
    <property type="entry name" value="LbH_MAT_like"/>
    <property type="match status" value="1"/>
</dbReference>
<evidence type="ECO:0000256" key="1">
    <source>
        <dbReference type="SAM" id="MobiDB-lite"/>
    </source>
</evidence>
<proteinExistence type="predicted"/>
<dbReference type="GO" id="GO:0016740">
    <property type="term" value="F:transferase activity"/>
    <property type="evidence" value="ECO:0007669"/>
    <property type="project" value="UniProtKB-KW"/>
</dbReference>
<dbReference type="RefSeq" id="WP_337795938.1">
    <property type="nucleotide sequence ID" value="NZ_BAAARR010000038.1"/>
</dbReference>
<evidence type="ECO:0000313" key="3">
    <source>
        <dbReference type="Proteomes" id="UP000579605"/>
    </source>
</evidence>
<keyword evidence="2" id="KW-0808">Transferase</keyword>
<feature type="region of interest" description="Disordered" evidence="1">
    <location>
        <begin position="228"/>
        <end position="263"/>
    </location>
</feature>
<dbReference type="Pfam" id="PF00132">
    <property type="entry name" value="Hexapep"/>
    <property type="match status" value="1"/>
</dbReference>
<dbReference type="Gene3D" id="2.160.10.10">
    <property type="entry name" value="Hexapeptide repeat proteins"/>
    <property type="match status" value="1"/>
</dbReference>